<dbReference type="SUPFAM" id="SSF81383">
    <property type="entry name" value="F-box domain"/>
    <property type="match status" value="1"/>
</dbReference>
<proteinExistence type="predicted"/>
<dbReference type="SMART" id="SM00256">
    <property type="entry name" value="FBOX"/>
    <property type="match status" value="1"/>
</dbReference>
<feature type="domain" description="F-box" evidence="1">
    <location>
        <begin position="163"/>
        <end position="212"/>
    </location>
</feature>
<dbReference type="Pfam" id="PF00646">
    <property type="entry name" value="F-box"/>
    <property type="match status" value="1"/>
</dbReference>
<name>A0A3G4ZQG7_9VIRU</name>
<organism evidence="2">
    <name type="scientific">Barrevirus sp</name>
    <dbReference type="NCBI Taxonomy" id="2487763"/>
    <lineage>
        <taxon>Viruses</taxon>
        <taxon>Varidnaviria</taxon>
        <taxon>Bamfordvirae</taxon>
        <taxon>Nucleocytoviricota</taxon>
        <taxon>Megaviricetes</taxon>
        <taxon>Imitervirales</taxon>
        <taxon>Mimiviridae</taxon>
        <taxon>Klosneuvirinae</taxon>
    </lineage>
</organism>
<evidence type="ECO:0000259" key="1">
    <source>
        <dbReference type="PROSITE" id="PS50181"/>
    </source>
</evidence>
<evidence type="ECO:0000313" key="2">
    <source>
        <dbReference type="EMBL" id="AYV77125.1"/>
    </source>
</evidence>
<dbReference type="InterPro" id="IPR036047">
    <property type="entry name" value="F-box-like_dom_sf"/>
</dbReference>
<dbReference type="PROSITE" id="PS50181">
    <property type="entry name" value="FBOX"/>
    <property type="match status" value="1"/>
</dbReference>
<sequence length="383" mass="45459">MLNLIPLHTFKENGPYLSEIVDITFLGDTAPQKIISCIIGRQSTFMTDMNIHIRHKYPYKTIKNFYRLYSEIRLEIGGQTIVTIPTSYIALILKVINEIDINSFSDKFNTIIPIKLKELCGIPFILLPWFHECRLTLYPNPISIFEYPIKRLIPLNTSWPPYESFINVLPKDIWKIILNYMDNVSWLNIRLTSKFFYSIVTDLDIESRYNKCKIKLEDLEFLSCDLKVMYSQIGKITKEALTKQLFINECRSLEEKSKYIVDEDNVVIYSFGDQRLTEFVIIDIDYWEKDILHSIEYEQVEWNVPQHQVELVDEKEVSVSVLCKDPEFYEKMHQKEKNRYMYYFTGCLRSLVIRFKKKITGKVTVFTARKKQVRFEDTLVKVF</sequence>
<protein>
    <recommendedName>
        <fullName evidence="1">F-box domain-containing protein</fullName>
    </recommendedName>
</protein>
<dbReference type="EMBL" id="MK072010">
    <property type="protein sequence ID" value="AYV77125.1"/>
    <property type="molecule type" value="Genomic_DNA"/>
</dbReference>
<gene>
    <name evidence="2" type="ORF">Barrevirus13_14</name>
</gene>
<reference evidence="2" key="1">
    <citation type="submission" date="2018-10" db="EMBL/GenBank/DDBJ databases">
        <title>Hidden diversity of soil giant viruses.</title>
        <authorList>
            <person name="Schulz F."/>
            <person name="Alteio L."/>
            <person name="Goudeau D."/>
            <person name="Ryan E.M."/>
            <person name="Malmstrom R.R."/>
            <person name="Blanchard J."/>
            <person name="Woyke T."/>
        </authorList>
    </citation>
    <scope>NUCLEOTIDE SEQUENCE</scope>
    <source>
        <strain evidence="2">BAV1</strain>
    </source>
</reference>
<dbReference type="InterPro" id="IPR001810">
    <property type="entry name" value="F-box_dom"/>
</dbReference>
<accession>A0A3G4ZQG7</accession>